<evidence type="ECO:0000313" key="3">
    <source>
        <dbReference type="EMBL" id="NNG36953.1"/>
    </source>
</evidence>
<organism evidence="3 4">
    <name type="scientific">Nakamurella aerolata</name>
    <dbReference type="NCBI Taxonomy" id="1656892"/>
    <lineage>
        <taxon>Bacteria</taxon>
        <taxon>Bacillati</taxon>
        <taxon>Actinomycetota</taxon>
        <taxon>Actinomycetes</taxon>
        <taxon>Nakamurellales</taxon>
        <taxon>Nakamurellaceae</taxon>
        <taxon>Nakamurella</taxon>
    </lineage>
</organism>
<evidence type="ECO:0000256" key="2">
    <source>
        <dbReference type="SAM" id="Phobius"/>
    </source>
</evidence>
<evidence type="ECO:0000256" key="1">
    <source>
        <dbReference type="SAM" id="MobiDB-lite"/>
    </source>
</evidence>
<feature type="region of interest" description="Disordered" evidence="1">
    <location>
        <begin position="319"/>
        <end position="339"/>
    </location>
</feature>
<name>A0A849ABA8_9ACTN</name>
<keyword evidence="2" id="KW-0812">Transmembrane</keyword>
<evidence type="ECO:0000313" key="4">
    <source>
        <dbReference type="Proteomes" id="UP000562984"/>
    </source>
</evidence>
<reference evidence="3 4" key="1">
    <citation type="submission" date="2020-05" db="EMBL/GenBank/DDBJ databases">
        <title>Nakamurella sp. DB0629 isolated from air conditioner.</title>
        <authorList>
            <person name="Kim D.H."/>
            <person name="Kim D.-U."/>
        </authorList>
    </citation>
    <scope>NUCLEOTIDE SEQUENCE [LARGE SCALE GENOMIC DNA]</scope>
    <source>
        <strain evidence="3 4">DB0629</strain>
    </source>
</reference>
<dbReference type="PROSITE" id="PS51257">
    <property type="entry name" value="PROKAR_LIPOPROTEIN"/>
    <property type="match status" value="1"/>
</dbReference>
<sequence>MTSPERRRGLTGGQMIALAAACFLLGIAVLIGWRAGVESRATTQVEQAQQTAESVQSSASAVESQGKAAATQASILQSAGLVAVRDVCPYVTEAQAVRACRAVGYVVAAQSSIISVGGTATPGAVTQVVVQPTIETRTALQLSTVPPPSRAVVTLTPRAATVTIDGQRRTLPAGPPQTTTVTLARGTVTRQVPVTVARSTVAGTQTVRTTLPAETVTVQGETVTIAGPTTTLAVTEQGSTVVVTATDVRTVAATVTDRQTATEVATVTDVREVPVTATQTVTRDVPTIQTVTATQTRDVPGPTVTEPGPTVTHTATVTEPGPTVTTTETRDVPGPTVTETAPTTVTVTVTETAPIFPPPPLSGGP</sequence>
<dbReference type="Proteomes" id="UP000562984">
    <property type="component" value="Unassembled WGS sequence"/>
</dbReference>
<gene>
    <name evidence="3" type="ORF">HKD39_14780</name>
</gene>
<comment type="caution">
    <text evidence="3">The sequence shown here is derived from an EMBL/GenBank/DDBJ whole genome shotgun (WGS) entry which is preliminary data.</text>
</comment>
<keyword evidence="2" id="KW-1133">Transmembrane helix</keyword>
<dbReference type="AlphaFoldDB" id="A0A849ABA8"/>
<dbReference type="EMBL" id="JABEND010000009">
    <property type="protein sequence ID" value="NNG36953.1"/>
    <property type="molecule type" value="Genomic_DNA"/>
</dbReference>
<protein>
    <submittedName>
        <fullName evidence="3">Uncharacterized protein</fullName>
    </submittedName>
</protein>
<feature type="transmembrane region" description="Helical" evidence="2">
    <location>
        <begin position="12"/>
        <end position="33"/>
    </location>
</feature>
<proteinExistence type="predicted"/>
<accession>A0A849ABA8</accession>
<keyword evidence="2" id="KW-0472">Membrane</keyword>
<keyword evidence="4" id="KW-1185">Reference proteome</keyword>
<dbReference type="RefSeq" id="WP_171200660.1">
    <property type="nucleotide sequence ID" value="NZ_JABEND010000009.1"/>
</dbReference>